<dbReference type="Pfam" id="PF25534">
    <property type="entry name" value="DUF7918"/>
    <property type="match status" value="1"/>
</dbReference>
<evidence type="ECO:0000313" key="3">
    <source>
        <dbReference type="Proteomes" id="UP000076580"/>
    </source>
</evidence>
<protein>
    <recommendedName>
        <fullName evidence="1">DUF7918 domain-containing protein</fullName>
    </recommendedName>
</protein>
<evidence type="ECO:0000259" key="1">
    <source>
        <dbReference type="Pfam" id="PF25534"/>
    </source>
</evidence>
<accession>A0A151GVR6</accession>
<dbReference type="InParanoid" id="A0A151GVR6"/>
<dbReference type="RefSeq" id="XP_040660548.1">
    <property type="nucleotide sequence ID" value="XM_040799665.1"/>
</dbReference>
<comment type="caution">
    <text evidence="2">The sequence shown here is derived from an EMBL/GenBank/DDBJ whole genome shotgun (WGS) entry which is preliminary data.</text>
</comment>
<dbReference type="Proteomes" id="UP000076580">
    <property type="component" value="Chromosome 01"/>
</dbReference>
<feature type="domain" description="DUF7918" evidence="1">
    <location>
        <begin position="99"/>
        <end position="162"/>
    </location>
</feature>
<dbReference type="EMBL" id="LAYC01000001">
    <property type="protein sequence ID" value="KYK61196.1"/>
    <property type="molecule type" value="Genomic_DNA"/>
</dbReference>
<sequence length="163" mass="17689">MVVIHTIPELQVDVVMDGQAAAEYATPDESVKKAEGGATIPIAHRYTESVTDRLHFEAHRHPRVSVSFDGFRQQNCMVRQEKGPSRLANISICPRFTLEEATPTKVAGDAKMAKTLGTICVSIAVGAGLALKDYAEKTRLPRSSTFELVEKSIKGKELSHGAA</sequence>
<proteinExistence type="predicted"/>
<keyword evidence="3" id="KW-1185">Reference proteome</keyword>
<dbReference type="InterPro" id="IPR057678">
    <property type="entry name" value="DUF7918"/>
</dbReference>
<dbReference type="AlphaFoldDB" id="A0A151GVR6"/>
<reference evidence="2 3" key="1">
    <citation type="journal article" date="2016" name="Sci. Rep.">
        <title>Insights into Adaptations to a Near-Obligate Nematode Endoparasitic Lifestyle from the Finished Genome of Drechmeria coniospora.</title>
        <authorList>
            <person name="Zhang L."/>
            <person name="Zhou Z."/>
            <person name="Guo Q."/>
            <person name="Fokkens L."/>
            <person name="Miskei M."/>
            <person name="Pocsi I."/>
            <person name="Zhang W."/>
            <person name="Chen M."/>
            <person name="Wang L."/>
            <person name="Sun Y."/>
            <person name="Donzelli B.G."/>
            <person name="Gibson D.M."/>
            <person name="Nelson D.R."/>
            <person name="Luo J.G."/>
            <person name="Rep M."/>
            <person name="Liu H."/>
            <person name="Yang S."/>
            <person name="Wang J."/>
            <person name="Krasnoff S.B."/>
            <person name="Xu Y."/>
            <person name="Molnar I."/>
            <person name="Lin M."/>
        </authorList>
    </citation>
    <scope>NUCLEOTIDE SEQUENCE [LARGE SCALE GENOMIC DNA]</scope>
    <source>
        <strain evidence="2 3">ARSEF 6962</strain>
    </source>
</reference>
<organism evidence="2 3">
    <name type="scientific">Drechmeria coniospora</name>
    <name type="common">Nematophagous fungus</name>
    <name type="synonym">Meria coniospora</name>
    <dbReference type="NCBI Taxonomy" id="98403"/>
    <lineage>
        <taxon>Eukaryota</taxon>
        <taxon>Fungi</taxon>
        <taxon>Dikarya</taxon>
        <taxon>Ascomycota</taxon>
        <taxon>Pezizomycotina</taxon>
        <taxon>Sordariomycetes</taxon>
        <taxon>Hypocreomycetidae</taxon>
        <taxon>Hypocreales</taxon>
        <taxon>Ophiocordycipitaceae</taxon>
        <taxon>Drechmeria</taxon>
    </lineage>
</organism>
<gene>
    <name evidence="2" type="ORF">DCS_02337</name>
</gene>
<evidence type="ECO:0000313" key="2">
    <source>
        <dbReference type="EMBL" id="KYK61196.1"/>
    </source>
</evidence>
<dbReference type="GeneID" id="63714980"/>
<name>A0A151GVR6_DRECN</name>